<reference evidence="2 3" key="1">
    <citation type="journal article" date="2023" name="BMC Biotechnol.">
        <title>Vitis rotundifolia cv Carlos genome sequencing.</title>
        <authorList>
            <person name="Huff M."/>
            <person name="Hulse-Kemp A."/>
            <person name="Scheffler B."/>
            <person name="Youngblood R."/>
            <person name="Simpson S."/>
            <person name="Babiker E."/>
            <person name="Staton M."/>
        </authorList>
    </citation>
    <scope>NUCLEOTIDE SEQUENCE [LARGE SCALE GENOMIC DNA]</scope>
    <source>
        <tissue evidence="2">Leaf</tissue>
    </source>
</reference>
<feature type="compositionally biased region" description="Acidic residues" evidence="1">
    <location>
        <begin position="37"/>
        <end position="47"/>
    </location>
</feature>
<evidence type="ECO:0000313" key="2">
    <source>
        <dbReference type="EMBL" id="KAJ9675206.1"/>
    </source>
</evidence>
<accession>A0AA39D8S7</accession>
<dbReference type="EMBL" id="JARBHA010000018">
    <property type="protein sequence ID" value="KAJ9675206.1"/>
    <property type="molecule type" value="Genomic_DNA"/>
</dbReference>
<feature type="compositionally biased region" description="Acidic residues" evidence="1">
    <location>
        <begin position="64"/>
        <end position="76"/>
    </location>
</feature>
<comment type="caution">
    <text evidence="2">The sequence shown here is derived from an EMBL/GenBank/DDBJ whole genome shotgun (WGS) entry which is preliminary data.</text>
</comment>
<evidence type="ECO:0000256" key="1">
    <source>
        <dbReference type="SAM" id="MobiDB-lite"/>
    </source>
</evidence>
<evidence type="ECO:0000313" key="3">
    <source>
        <dbReference type="Proteomes" id="UP001168098"/>
    </source>
</evidence>
<sequence length="106" mass="11498">MGSESHANAYKRRRRDGEGRSDTEEDINGGSESMTVSEEEDNEEGTDNESARGYASESIIAQSEDAEIEGDDEASDTDQMHGLDVDDQSAPAPLEGCRKASNTMHQ</sequence>
<dbReference type="Proteomes" id="UP001168098">
    <property type="component" value="Unassembled WGS sequence"/>
</dbReference>
<keyword evidence="3" id="KW-1185">Reference proteome</keyword>
<proteinExistence type="predicted"/>
<name>A0AA39D8S7_VITRO</name>
<feature type="region of interest" description="Disordered" evidence="1">
    <location>
        <begin position="1"/>
        <end position="106"/>
    </location>
</feature>
<protein>
    <submittedName>
        <fullName evidence="2">Uncharacterized protein</fullName>
    </submittedName>
</protein>
<gene>
    <name evidence="2" type="ORF">PVL29_024236</name>
</gene>
<dbReference type="AlphaFoldDB" id="A0AA39D8S7"/>
<organism evidence="2 3">
    <name type="scientific">Vitis rotundifolia</name>
    <name type="common">Muscadine grape</name>
    <dbReference type="NCBI Taxonomy" id="103349"/>
    <lineage>
        <taxon>Eukaryota</taxon>
        <taxon>Viridiplantae</taxon>
        <taxon>Streptophyta</taxon>
        <taxon>Embryophyta</taxon>
        <taxon>Tracheophyta</taxon>
        <taxon>Spermatophyta</taxon>
        <taxon>Magnoliopsida</taxon>
        <taxon>eudicotyledons</taxon>
        <taxon>Gunneridae</taxon>
        <taxon>Pentapetalae</taxon>
        <taxon>rosids</taxon>
        <taxon>Vitales</taxon>
        <taxon>Vitaceae</taxon>
        <taxon>Viteae</taxon>
        <taxon>Vitis</taxon>
    </lineage>
</organism>